<sequence length="443" mass="51882">MNQLTNYKYKIDFLISNDTYLSQQTETILKPKVKRKIYEKCNECNKRRRPLDESHQICRICYNMKITFKPSGNKIVDDFIRYTQINLVKKEGKLKFVPYDEFKDIEFIAEGGFSKIYKATWIDGLIGFYRKNTISNLSFTVVLKKLNNSKNITSKELNELKIFYNYYTKWRLNSEKVSHYLTKNNYISNYFGITQDLITQDFMIIMPYYSKGDLIRYISNNFYNINWASKLINLKNIANGLINIHNLDIIHRDLHSGNIFFENPIYPHIGDLGISKSATESTDNNENYGIIPYMAPEIFQGQKYTKASDIYSFGMIMWEFMTGRRPFWDRNHDTYLIIDIIDGLRPPIVTYAPEGFTELMIECWDSNPDKRPTADDIYSRICEMYRKEGLNSPTKIIESSDIGPVQKNNPGAIYKSRPLSAMINSAMSLRSLRSRSINLEKVK</sequence>
<dbReference type="InterPro" id="IPR001245">
    <property type="entry name" value="Ser-Thr/Tyr_kinase_cat_dom"/>
</dbReference>
<evidence type="ECO:0000256" key="2">
    <source>
        <dbReference type="ARBA" id="ARBA00022741"/>
    </source>
</evidence>
<evidence type="ECO:0000256" key="1">
    <source>
        <dbReference type="ARBA" id="ARBA00022679"/>
    </source>
</evidence>
<dbReference type="EMBL" id="JEMT01025925">
    <property type="protein sequence ID" value="EXX60454.1"/>
    <property type="molecule type" value="Genomic_DNA"/>
</dbReference>
<dbReference type="GO" id="GO:0004674">
    <property type="term" value="F:protein serine/threonine kinase activity"/>
    <property type="evidence" value="ECO:0007669"/>
    <property type="project" value="TreeGrafter"/>
</dbReference>
<dbReference type="InterPro" id="IPR051681">
    <property type="entry name" value="Ser/Thr_Kinases-Pseudokinases"/>
</dbReference>
<keyword evidence="4" id="KW-0067">ATP-binding</keyword>
<dbReference type="Gene3D" id="1.10.510.10">
    <property type="entry name" value="Transferase(Phosphotransferase) domain 1"/>
    <property type="match status" value="1"/>
</dbReference>
<reference evidence="6 7" key="1">
    <citation type="submission" date="2014-02" db="EMBL/GenBank/DDBJ databases">
        <title>Single nucleus genome sequencing reveals high similarity among nuclei of an endomycorrhizal fungus.</title>
        <authorList>
            <person name="Lin K."/>
            <person name="Geurts R."/>
            <person name="Zhang Z."/>
            <person name="Limpens E."/>
            <person name="Saunders D.G."/>
            <person name="Mu D."/>
            <person name="Pang E."/>
            <person name="Cao H."/>
            <person name="Cha H."/>
            <person name="Lin T."/>
            <person name="Zhou Q."/>
            <person name="Shang Y."/>
            <person name="Li Y."/>
            <person name="Ivanov S."/>
            <person name="Sharma T."/>
            <person name="Velzen R.V."/>
            <person name="Ruijter N.D."/>
            <person name="Aanen D.K."/>
            <person name="Win J."/>
            <person name="Kamoun S."/>
            <person name="Bisseling T."/>
            <person name="Huang S."/>
        </authorList>
    </citation>
    <scope>NUCLEOTIDE SEQUENCE [LARGE SCALE GENOMIC DNA]</scope>
    <source>
        <strain evidence="7">DAOM197198w</strain>
    </source>
</reference>
<evidence type="ECO:0000313" key="7">
    <source>
        <dbReference type="Proteomes" id="UP000022910"/>
    </source>
</evidence>
<dbReference type="PANTHER" id="PTHR44329:SF288">
    <property type="entry name" value="MITOGEN-ACTIVATED PROTEIN KINASE KINASE KINASE 20"/>
    <property type="match status" value="1"/>
</dbReference>
<keyword evidence="2" id="KW-0547">Nucleotide-binding</keyword>
<dbReference type="PANTHER" id="PTHR44329">
    <property type="entry name" value="SERINE/THREONINE-PROTEIN KINASE TNNI3K-RELATED"/>
    <property type="match status" value="1"/>
</dbReference>
<evidence type="ECO:0000259" key="5">
    <source>
        <dbReference type="PROSITE" id="PS50011"/>
    </source>
</evidence>
<feature type="domain" description="Protein kinase" evidence="5">
    <location>
        <begin position="102"/>
        <end position="386"/>
    </location>
</feature>
<dbReference type="HOGENOM" id="CLU_000288_7_34_1"/>
<dbReference type="SUPFAM" id="SSF56112">
    <property type="entry name" value="Protein kinase-like (PK-like)"/>
    <property type="match status" value="1"/>
</dbReference>
<gene>
    <name evidence="6" type="ORF">RirG_179730</name>
</gene>
<dbReference type="PROSITE" id="PS50011">
    <property type="entry name" value="PROTEIN_KINASE_DOM"/>
    <property type="match status" value="1"/>
</dbReference>
<dbReference type="GO" id="GO:0005524">
    <property type="term" value="F:ATP binding"/>
    <property type="evidence" value="ECO:0007669"/>
    <property type="project" value="UniProtKB-KW"/>
</dbReference>
<organism evidence="6 7">
    <name type="scientific">Rhizophagus irregularis (strain DAOM 197198w)</name>
    <name type="common">Glomus intraradices</name>
    <dbReference type="NCBI Taxonomy" id="1432141"/>
    <lineage>
        <taxon>Eukaryota</taxon>
        <taxon>Fungi</taxon>
        <taxon>Fungi incertae sedis</taxon>
        <taxon>Mucoromycota</taxon>
        <taxon>Glomeromycotina</taxon>
        <taxon>Glomeromycetes</taxon>
        <taxon>Glomerales</taxon>
        <taxon>Glomeraceae</taxon>
        <taxon>Rhizophagus</taxon>
    </lineage>
</organism>
<comment type="caution">
    <text evidence="6">The sequence shown here is derived from an EMBL/GenBank/DDBJ whole genome shotgun (WGS) entry which is preliminary data.</text>
</comment>
<proteinExistence type="predicted"/>
<keyword evidence="1" id="KW-0808">Transferase</keyword>
<name>A0A015JZD3_RHIIW</name>
<keyword evidence="7" id="KW-1185">Reference proteome</keyword>
<keyword evidence="3" id="KW-0418">Kinase</keyword>
<dbReference type="Proteomes" id="UP000022910">
    <property type="component" value="Unassembled WGS sequence"/>
</dbReference>
<accession>A0A015JZD3</accession>
<dbReference type="Pfam" id="PF07714">
    <property type="entry name" value="PK_Tyr_Ser-Thr"/>
    <property type="match status" value="1"/>
</dbReference>
<dbReference type="OrthoDB" id="2411100at2759"/>
<dbReference type="AlphaFoldDB" id="A0A015JZD3"/>
<protein>
    <submittedName>
        <fullName evidence="6">Ypk2p</fullName>
    </submittedName>
</protein>
<dbReference type="InterPro" id="IPR000719">
    <property type="entry name" value="Prot_kinase_dom"/>
</dbReference>
<evidence type="ECO:0000256" key="4">
    <source>
        <dbReference type="ARBA" id="ARBA00022840"/>
    </source>
</evidence>
<dbReference type="InterPro" id="IPR011009">
    <property type="entry name" value="Kinase-like_dom_sf"/>
</dbReference>
<evidence type="ECO:0000313" key="6">
    <source>
        <dbReference type="EMBL" id="EXX60454.1"/>
    </source>
</evidence>
<evidence type="ECO:0000256" key="3">
    <source>
        <dbReference type="ARBA" id="ARBA00022777"/>
    </source>
</evidence>
<dbReference type="PRINTS" id="PR00109">
    <property type="entry name" value="TYRKINASE"/>
</dbReference>